<reference evidence="1 2" key="1">
    <citation type="submission" date="2018-06" db="EMBL/GenBank/DDBJ databases">
        <authorList>
            <consortium name="Pathogen Informatics"/>
            <person name="Doyle S."/>
        </authorList>
    </citation>
    <scope>NUCLEOTIDE SEQUENCE [LARGE SCALE GENOMIC DNA]</scope>
    <source>
        <strain evidence="1 2">NCTC11460</strain>
    </source>
</reference>
<proteinExistence type="predicted"/>
<evidence type="ECO:0000313" key="1">
    <source>
        <dbReference type="EMBL" id="SUB60997.1"/>
    </source>
</evidence>
<evidence type="ECO:0000313" key="2">
    <source>
        <dbReference type="Proteomes" id="UP000255101"/>
    </source>
</evidence>
<dbReference type="RefSeq" id="WP_002845679.1">
    <property type="nucleotide sequence ID" value="NZ_FOVA01000002.1"/>
</dbReference>
<dbReference type="Proteomes" id="UP000255101">
    <property type="component" value="Unassembled WGS sequence"/>
</dbReference>
<organism evidence="1 2">
    <name type="scientific">Peptostreptococcus anaerobius</name>
    <dbReference type="NCBI Taxonomy" id="1261"/>
    <lineage>
        <taxon>Bacteria</taxon>
        <taxon>Bacillati</taxon>
        <taxon>Bacillota</taxon>
        <taxon>Clostridia</taxon>
        <taxon>Peptostreptococcales</taxon>
        <taxon>Peptostreptococcaceae</taxon>
        <taxon>Peptostreptococcus</taxon>
    </lineage>
</organism>
<name>A0A379CH77_9FIRM</name>
<dbReference type="AlphaFoldDB" id="A0A379CH77"/>
<gene>
    <name evidence="1" type="ORF">NCTC11460_00914</name>
</gene>
<accession>A0A379CH77</accession>
<dbReference type="EMBL" id="UGTB01000004">
    <property type="protein sequence ID" value="SUB60997.1"/>
    <property type="molecule type" value="Genomic_DNA"/>
</dbReference>
<sequence>MSYEKAVEIAINKLEWQMLMHYRVGYNDEDIHNYARQVYMLQNTFDGGVCSG</sequence>
<protein>
    <submittedName>
        <fullName evidence="1">Uncharacterized protein</fullName>
    </submittedName>
</protein>